<dbReference type="EMBL" id="CAJVQB010018939">
    <property type="protein sequence ID" value="CAG8789331.1"/>
    <property type="molecule type" value="Genomic_DNA"/>
</dbReference>
<protein>
    <submittedName>
        <fullName evidence="1">43277_t:CDS:1</fullName>
    </submittedName>
</protein>
<evidence type="ECO:0000313" key="1">
    <source>
        <dbReference type="EMBL" id="CAG8789331.1"/>
    </source>
</evidence>
<comment type="caution">
    <text evidence="1">The sequence shown here is derived from an EMBL/GenBank/DDBJ whole genome shotgun (WGS) entry which is preliminary data.</text>
</comment>
<accession>A0ABN7VP11</accession>
<name>A0ABN7VP11_GIGMA</name>
<organism evidence="1 2">
    <name type="scientific">Gigaspora margarita</name>
    <dbReference type="NCBI Taxonomy" id="4874"/>
    <lineage>
        <taxon>Eukaryota</taxon>
        <taxon>Fungi</taxon>
        <taxon>Fungi incertae sedis</taxon>
        <taxon>Mucoromycota</taxon>
        <taxon>Glomeromycotina</taxon>
        <taxon>Glomeromycetes</taxon>
        <taxon>Diversisporales</taxon>
        <taxon>Gigasporaceae</taxon>
        <taxon>Gigaspora</taxon>
    </lineage>
</organism>
<feature type="non-terminal residue" evidence="1">
    <location>
        <position position="1"/>
    </location>
</feature>
<gene>
    <name evidence="1" type="ORF">GMARGA_LOCUS20981</name>
</gene>
<sequence>NKSESPGRWKERQNEALYANALFRITGELEFDAILDLCSSKYDQVHVRTENCYLTRQRSAGSGIESLNPLKFHLRLYRGDIMVKTIPMEGRMSLLRPISSCESDVLDGWYANPSGIELYCNADNPIYNYATIVLRDQLPDGGQTTGIYNTVEIFYFILCIVSEIKFFQKSKEKSKEKGE</sequence>
<reference evidence="1 2" key="1">
    <citation type="submission" date="2021-06" db="EMBL/GenBank/DDBJ databases">
        <authorList>
            <person name="Kallberg Y."/>
            <person name="Tangrot J."/>
            <person name="Rosling A."/>
        </authorList>
    </citation>
    <scope>NUCLEOTIDE SEQUENCE [LARGE SCALE GENOMIC DNA]</scope>
    <source>
        <strain evidence="1 2">120-4 pot B 10/14</strain>
    </source>
</reference>
<proteinExistence type="predicted"/>
<evidence type="ECO:0000313" key="2">
    <source>
        <dbReference type="Proteomes" id="UP000789901"/>
    </source>
</evidence>
<dbReference type="Proteomes" id="UP000789901">
    <property type="component" value="Unassembled WGS sequence"/>
</dbReference>
<keyword evidence="2" id="KW-1185">Reference proteome</keyword>